<feature type="domain" description="Rhodanese" evidence="2">
    <location>
        <begin position="37"/>
        <end position="124"/>
    </location>
</feature>
<dbReference type="SMART" id="SM00450">
    <property type="entry name" value="RHOD"/>
    <property type="match status" value="1"/>
</dbReference>
<dbReference type="PROSITE" id="PS50206">
    <property type="entry name" value="RHODANESE_3"/>
    <property type="match status" value="1"/>
</dbReference>
<dbReference type="Pfam" id="PF00581">
    <property type="entry name" value="Rhodanese"/>
    <property type="match status" value="1"/>
</dbReference>
<name>A0ABP5BMZ9_9MICO</name>
<keyword evidence="4" id="KW-1185">Reference proteome</keyword>
<feature type="compositionally biased region" description="Basic and acidic residues" evidence="1">
    <location>
        <begin position="17"/>
        <end position="26"/>
    </location>
</feature>
<dbReference type="SUPFAM" id="SSF52821">
    <property type="entry name" value="Rhodanese/Cell cycle control phosphatase"/>
    <property type="match status" value="1"/>
</dbReference>
<comment type="caution">
    <text evidence="3">The sequence shown here is derived from an EMBL/GenBank/DDBJ whole genome shotgun (WGS) entry which is preliminary data.</text>
</comment>
<dbReference type="PANTHER" id="PTHR43031:SF1">
    <property type="entry name" value="PYRIDINE NUCLEOTIDE-DISULPHIDE OXIDOREDUCTASE"/>
    <property type="match status" value="1"/>
</dbReference>
<dbReference type="InterPro" id="IPR050229">
    <property type="entry name" value="GlpE_sulfurtransferase"/>
</dbReference>
<dbReference type="EMBL" id="BAAAMK010000002">
    <property type="protein sequence ID" value="GAA1947008.1"/>
    <property type="molecule type" value="Genomic_DNA"/>
</dbReference>
<dbReference type="InterPro" id="IPR036873">
    <property type="entry name" value="Rhodanese-like_dom_sf"/>
</dbReference>
<dbReference type="Proteomes" id="UP001499954">
    <property type="component" value="Unassembled WGS sequence"/>
</dbReference>
<evidence type="ECO:0000313" key="4">
    <source>
        <dbReference type="Proteomes" id="UP001499954"/>
    </source>
</evidence>
<feature type="region of interest" description="Disordered" evidence="1">
    <location>
        <begin position="1"/>
        <end position="26"/>
    </location>
</feature>
<dbReference type="InterPro" id="IPR001763">
    <property type="entry name" value="Rhodanese-like_dom"/>
</dbReference>
<gene>
    <name evidence="3" type="ORF">GCM10009717_11640</name>
</gene>
<accession>A0ABP5BMZ9</accession>
<evidence type="ECO:0000256" key="1">
    <source>
        <dbReference type="SAM" id="MobiDB-lite"/>
    </source>
</evidence>
<protein>
    <recommendedName>
        <fullName evidence="2">Rhodanese domain-containing protein</fullName>
    </recommendedName>
</protein>
<organism evidence="3 4">
    <name type="scientific">Agromyces allii</name>
    <dbReference type="NCBI Taxonomy" id="393607"/>
    <lineage>
        <taxon>Bacteria</taxon>
        <taxon>Bacillati</taxon>
        <taxon>Actinomycetota</taxon>
        <taxon>Actinomycetes</taxon>
        <taxon>Micrococcales</taxon>
        <taxon>Microbacteriaceae</taxon>
        <taxon>Agromyces</taxon>
    </lineage>
</organism>
<proteinExistence type="predicted"/>
<reference evidence="4" key="1">
    <citation type="journal article" date="2019" name="Int. J. Syst. Evol. Microbiol.">
        <title>The Global Catalogue of Microorganisms (GCM) 10K type strain sequencing project: providing services to taxonomists for standard genome sequencing and annotation.</title>
        <authorList>
            <consortium name="The Broad Institute Genomics Platform"/>
            <consortium name="The Broad Institute Genome Sequencing Center for Infectious Disease"/>
            <person name="Wu L."/>
            <person name="Ma J."/>
        </authorList>
    </citation>
    <scope>NUCLEOTIDE SEQUENCE [LARGE SCALE GENOMIC DNA]</scope>
    <source>
        <strain evidence="4">JCM 13584</strain>
    </source>
</reference>
<dbReference type="Gene3D" id="3.40.250.10">
    <property type="entry name" value="Rhodanese-like domain"/>
    <property type="match status" value="1"/>
</dbReference>
<evidence type="ECO:0000313" key="3">
    <source>
        <dbReference type="EMBL" id="GAA1947008.1"/>
    </source>
</evidence>
<evidence type="ECO:0000259" key="2">
    <source>
        <dbReference type="PROSITE" id="PS50206"/>
    </source>
</evidence>
<sequence length="128" mass="13862">MGIVIASTAPPAPRRTRGTDPKDRTTMQEITPTEVNELDGVVILDVREPHELERARIDGALHIPLGELVARVDEVPRDATVYTLCHIGGRSAQAAAYLESLGIDTVNISGGIVEWHRQGMPLMLGSTE</sequence>
<dbReference type="PANTHER" id="PTHR43031">
    <property type="entry name" value="FAD-DEPENDENT OXIDOREDUCTASE"/>
    <property type="match status" value="1"/>
</dbReference>
<dbReference type="RefSeq" id="WP_246200395.1">
    <property type="nucleotide sequence ID" value="NZ_BAAAMK010000002.1"/>
</dbReference>